<evidence type="ECO:0000313" key="1">
    <source>
        <dbReference type="EMBL" id="PXF58720.1"/>
    </source>
</evidence>
<sequence length="286" mass="31792">MNIHDRMIIFLVLALFLGATMEYGHGSKLLGILLFGIALLAISRMTLKATHRKTHTWYALVGILIILADIIHNVYNQSELGTLDTMTFLLGISLIASATKREDIRSIGEFGVYVAITFIALFTLFYGTFEEFIHEFDHYAVLIPSMHLIKLIGISVDVIGTETVCLHAPAGDITLTIGGPCSGLYSMFLLISVIVAYTATENIKDSRKITALLIITIVVAWIANLLRVSALYLTAYQYGNDAMMAVHTHLGWIIFVIVAWGLLLGLSKIEKMERADKKERREKGEE</sequence>
<comment type="caution">
    <text evidence="1">The sequence shown here is derived from an EMBL/GenBank/DDBJ whole genome shotgun (WGS) entry which is preliminary data.</text>
</comment>
<protein>
    <submittedName>
        <fullName evidence="1">Archaeosortase C</fullName>
    </submittedName>
</protein>
<dbReference type="Proteomes" id="UP000248329">
    <property type="component" value="Unassembled WGS sequence"/>
</dbReference>
<name>A0AC61L0J5_9EURY</name>
<organism evidence="1 2">
    <name type="scientific">Candidatus Methanogaster sp</name>
    <dbReference type="NCBI Taxonomy" id="3386292"/>
    <lineage>
        <taxon>Archaea</taxon>
        <taxon>Methanobacteriati</taxon>
        <taxon>Methanobacteriota</taxon>
        <taxon>Stenosarchaea group</taxon>
        <taxon>Methanomicrobia</taxon>
        <taxon>Methanosarcinales</taxon>
        <taxon>ANME-2 cluster</taxon>
        <taxon>Candidatus Methanogasteraceae</taxon>
        <taxon>Candidatus Methanogaster</taxon>
    </lineage>
</organism>
<reference evidence="1" key="1">
    <citation type="submission" date="2018-01" db="EMBL/GenBank/DDBJ databases">
        <authorList>
            <person name="Krukenberg V."/>
        </authorList>
    </citation>
    <scope>NUCLEOTIDE SEQUENCE</scope>
    <source>
        <strain evidence="1">E20ANME2</strain>
    </source>
</reference>
<accession>A0AC61L0J5</accession>
<gene>
    <name evidence="1" type="primary">artC</name>
    <name evidence="1" type="ORF">C4B59_12890</name>
</gene>
<evidence type="ECO:0000313" key="2">
    <source>
        <dbReference type="Proteomes" id="UP000248329"/>
    </source>
</evidence>
<proteinExistence type="predicted"/>
<dbReference type="EMBL" id="PQXF01000033">
    <property type="protein sequence ID" value="PXF58720.1"/>
    <property type="molecule type" value="Genomic_DNA"/>
</dbReference>